<name>A0ABS0B758_9GAMM</name>
<accession>A0ABS0B758</accession>
<sequence length="188" mass="20772">MNTTVPITGDGVGPEYPQWTETLRDRSQVSIRPITADDAARERQFILGLSPQARRFRFLGQVSHPSDVLIRQLTAIDYVHQVAFAAVVQEDGVEKIVGTSRYATDPQGLYGECAVTVDDHWQNRGLGTVLMKHLIEVARGRGIRCLTSIDAADNIAMRDLASYLGFLRREDPGDAGQVIHELDLQGNS</sequence>
<dbReference type="RefSeq" id="WP_194931416.1">
    <property type="nucleotide sequence ID" value="NZ_JADLZT010000006.1"/>
</dbReference>
<reference evidence="2 3" key="1">
    <citation type="submission" date="2020-11" db="EMBL/GenBank/DDBJ databases">
        <title>Draft Genome Sequence and Secondary Metabolite Biosynthetic Potential of the Lysobacter niastensis Type strain DSM 18481.</title>
        <authorList>
            <person name="Turrini P."/>
            <person name="Artuso I."/>
            <person name="Tescari M."/>
            <person name="Lugli G.A."/>
            <person name="Frangipani E."/>
            <person name="Ventura M."/>
            <person name="Visca P."/>
        </authorList>
    </citation>
    <scope>NUCLEOTIDE SEQUENCE [LARGE SCALE GENOMIC DNA]</scope>
    <source>
        <strain evidence="2 3">DSM 18481</strain>
    </source>
</reference>
<proteinExistence type="predicted"/>
<dbReference type="Proteomes" id="UP001429984">
    <property type="component" value="Unassembled WGS sequence"/>
</dbReference>
<keyword evidence="3" id="KW-1185">Reference proteome</keyword>
<organism evidence="2 3">
    <name type="scientific">Lysobacter niastensis</name>
    <dbReference type="NCBI Taxonomy" id="380629"/>
    <lineage>
        <taxon>Bacteria</taxon>
        <taxon>Pseudomonadati</taxon>
        <taxon>Pseudomonadota</taxon>
        <taxon>Gammaproteobacteria</taxon>
        <taxon>Lysobacterales</taxon>
        <taxon>Lysobacteraceae</taxon>
        <taxon>Lysobacter</taxon>
    </lineage>
</organism>
<dbReference type="PROSITE" id="PS51186">
    <property type="entry name" value="GNAT"/>
    <property type="match status" value="1"/>
</dbReference>
<evidence type="ECO:0000313" key="3">
    <source>
        <dbReference type="Proteomes" id="UP001429984"/>
    </source>
</evidence>
<protein>
    <submittedName>
        <fullName evidence="2">GNAT family N-acetyltransferase</fullName>
    </submittedName>
</protein>
<comment type="caution">
    <text evidence="2">The sequence shown here is derived from an EMBL/GenBank/DDBJ whole genome shotgun (WGS) entry which is preliminary data.</text>
</comment>
<dbReference type="CDD" id="cd04301">
    <property type="entry name" value="NAT_SF"/>
    <property type="match status" value="1"/>
</dbReference>
<dbReference type="InterPro" id="IPR000182">
    <property type="entry name" value="GNAT_dom"/>
</dbReference>
<dbReference type="Pfam" id="PF00583">
    <property type="entry name" value="Acetyltransf_1"/>
    <property type="match status" value="1"/>
</dbReference>
<dbReference type="InterPro" id="IPR016181">
    <property type="entry name" value="Acyl_CoA_acyltransferase"/>
</dbReference>
<evidence type="ECO:0000313" key="2">
    <source>
        <dbReference type="EMBL" id="MBF6024830.1"/>
    </source>
</evidence>
<feature type="domain" description="N-acetyltransferase" evidence="1">
    <location>
        <begin position="29"/>
        <end position="185"/>
    </location>
</feature>
<dbReference type="EMBL" id="JADLZT010000006">
    <property type="protein sequence ID" value="MBF6024830.1"/>
    <property type="molecule type" value="Genomic_DNA"/>
</dbReference>
<gene>
    <name evidence="2" type="ORF">IU514_12420</name>
</gene>
<dbReference type="Gene3D" id="3.40.630.30">
    <property type="match status" value="1"/>
</dbReference>
<dbReference type="SUPFAM" id="SSF55729">
    <property type="entry name" value="Acyl-CoA N-acyltransferases (Nat)"/>
    <property type="match status" value="1"/>
</dbReference>
<evidence type="ECO:0000259" key="1">
    <source>
        <dbReference type="PROSITE" id="PS51186"/>
    </source>
</evidence>